<dbReference type="AlphaFoldDB" id="A0A1M3SZR4"/>
<feature type="compositionally biased region" description="Polar residues" evidence="1">
    <location>
        <begin position="113"/>
        <end position="123"/>
    </location>
</feature>
<feature type="compositionally biased region" description="Polar residues" evidence="1">
    <location>
        <begin position="325"/>
        <end position="337"/>
    </location>
</feature>
<name>A0A1M3SZR4_ASPLC</name>
<dbReference type="Proteomes" id="UP000184063">
    <property type="component" value="Unassembled WGS sequence"/>
</dbReference>
<organism evidence="2 3">
    <name type="scientific">Aspergillus luchuensis (strain CBS 106.47)</name>
    <dbReference type="NCBI Taxonomy" id="1137211"/>
    <lineage>
        <taxon>Eukaryota</taxon>
        <taxon>Fungi</taxon>
        <taxon>Dikarya</taxon>
        <taxon>Ascomycota</taxon>
        <taxon>Pezizomycotina</taxon>
        <taxon>Eurotiomycetes</taxon>
        <taxon>Eurotiomycetidae</taxon>
        <taxon>Eurotiales</taxon>
        <taxon>Aspergillaceae</taxon>
        <taxon>Aspergillus</taxon>
        <taxon>Aspergillus subgen. Circumdati</taxon>
    </lineage>
</organism>
<feature type="region of interest" description="Disordered" evidence="1">
    <location>
        <begin position="177"/>
        <end position="337"/>
    </location>
</feature>
<protein>
    <submittedName>
        <fullName evidence="2">Uncharacterized protein</fullName>
    </submittedName>
</protein>
<dbReference type="VEuPathDB" id="FungiDB:ASPFODRAFT_212934"/>
<feature type="region of interest" description="Disordered" evidence="1">
    <location>
        <begin position="102"/>
        <end position="130"/>
    </location>
</feature>
<reference evidence="3" key="1">
    <citation type="journal article" date="2017" name="Genome Biol.">
        <title>Comparative genomics reveals high biological diversity and specific adaptations in the industrially and medically important fungal genus Aspergillus.</title>
        <authorList>
            <person name="de Vries R.P."/>
            <person name="Riley R."/>
            <person name="Wiebenga A."/>
            <person name="Aguilar-Osorio G."/>
            <person name="Amillis S."/>
            <person name="Uchima C.A."/>
            <person name="Anderluh G."/>
            <person name="Asadollahi M."/>
            <person name="Askin M."/>
            <person name="Barry K."/>
            <person name="Battaglia E."/>
            <person name="Bayram O."/>
            <person name="Benocci T."/>
            <person name="Braus-Stromeyer S.A."/>
            <person name="Caldana C."/>
            <person name="Canovas D."/>
            <person name="Cerqueira G.C."/>
            <person name="Chen F."/>
            <person name="Chen W."/>
            <person name="Choi C."/>
            <person name="Clum A."/>
            <person name="Dos Santos R.A."/>
            <person name="Damasio A.R."/>
            <person name="Diallinas G."/>
            <person name="Emri T."/>
            <person name="Fekete E."/>
            <person name="Flipphi M."/>
            <person name="Freyberg S."/>
            <person name="Gallo A."/>
            <person name="Gournas C."/>
            <person name="Habgood R."/>
            <person name="Hainaut M."/>
            <person name="Harispe M.L."/>
            <person name="Henrissat B."/>
            <person name="Hilden K.S."/>
            <person name="Hope R."/>
            <person name="Hossain A."/>
            <person name="Karabika E."/>
            <person name="Karaffa L."/>
            <person name="Karanyi Z."/>
            <person name="Krasevec N."/>
            <person name="Kuo A."/>
            <person name="Kusch H."/>
            <person name="LaButti K."/>
            <person name="Lagendijk E.L."/>
            <person name="Lapidus A."/>
            <person name="Levasseur A."/>
            <person name="Lindquist E."/>
            <person name="Lipzen A."/>
            <person name="Logrieco A.F."/>
            <person name="MacCabe A."/>
            <person name="Maekelae M.R."/>
            <person name="Malavazi I."/>
            <person name="Melin P."/>
            <person name="Meyer V."/>
            <person name="Mielnichuk N."/>
            <person name="Miskei M."/>
            <person name="Molnar A.P."/>
            <person name="Mule G."/>
            <person name="Ngan C.Y."/>
            <person name="Orejas M."/>
            <person name="Orosz E."/>
            <person name="Ouedraogo J.P."/>
            <person name="Overkamp K.M."/>
            <person name="Park H.-S."/>
            <person name="Perrone G."/>
            <person name="Piumi F."/>
            <person name="Punt P.J."/>
            <person name="Ram A.F."/>
            <person name="Ramon A."/>
            <person name="Rauscher S."/>
            <person name="Record E."/>
            <person name="Riano-Pachon D.M."/>
            <person name="Robert V."/>
            <person name="Roehrig J."/>
            <person name="Ruller R."/>
            <person name="Salamov A."/>
            <person name="Salih N.S."/>
            <person name="Samson R.A."/>
            <person name="Sandor E."/>
            <person name="Sanguinetti M."/>
            <person name="Schuetze T."/>
            <person name="Sepcic K."/>
            <person name="Shelest E."/>
            <person name="Sherlock G."/>
            <person name="Sophianopoulou V."/>
            <person name="Squina F.M."/>
            <person name="Sun H."/>
            <person name="Susca A."/>
            <person name="Todd R.B."/>
            <person name="Tsang A."/>
            <person name="Unkles S.E."/>
            <person name="van de Wiele N."/>
            <person name="van Rossen-Uffink D."/>
            <person name="Oliveira J.V."/>
            <person name="Vesth T.C."/>
            <person name="Visser J."/>
            <person name="Yu J.-H."/>
            <person name="Zhou M."/>
            <person name="Andersen M.R."/>
            <person name="Archer D.B."/>
            <person name="Baker S.E."/>
            <person name="Benoit I."/>
            <person name="Brakhage A.A."/>
            <person name="Braus G.H."/>
            <person name="Fischer R."/>
            <person name="Frisvad J.C."/>
            <person name="Goldman G.H."/>
            <person name="Houbraken J."/>
            <person name="Oakley B."/>
            <person name="Pocsi I."/>
            <person name="Scazzocchio C."/>
            <person name="Seiboth B."/>
            <person name="vanKuyk P.A."/>
            <person name="Wortman J."/>
            <person name="Dyer P.S."/>
            <person name="Grigoriev I.V."/>
        </authorList>
    </citation>
    <scope>NUCLEOTIDE SEQUENCE [LARGE SCALE GENOMIC DNA]</scope>
    <source>
        <strain evidence="3">CBS 106.47</strain>
    </source>
</reference>
<accession>A0A1M3SZR4</accession>
<gene>
    <name evidence="2" type="ORF">ASPFODRAFT_212934</name>
</gene>
<evidence type="ECO:0000256" key="1">
    <source>
        <dbReference type="SAM" id="MobiDB-lite"/>
    </source>
</evidence>
<feature type="compositionally biased region" description="Polar residues" evidence="1">
    <location>
        <begin position="230"/>
        <end position="246"/>
    </location>
</feature>
<evidence type="ECO:0000313" key="3">
    <source>
        <dbReference type="Proteomes" id="UP000184063"/>
    </source>
</evidence>
<dbReference type="EMBL" id="KV878263">
    <property type="protein sequence ID" value="OJZ79993.1"/>
    <property type="molecule type" value="Genomic_DNA"/>
</dbReference>
<evidence type="ECO:0000313" key="2">
    <source>
        <dbReference type="EMBL" id="OJZ79993.1"/>
    </source>
</evidence>
<sequence>MLGKAPRAIVAKQLKSGDVILPTTTTAEADTLKSREEEWVKVLGTIARVIKPTYGVIVHGVRTDKESIDAGNQDRAIEKIESENAVLHEGAKVAYVGWLTKGEGKQPPPLSRNLRQNTTPTGSSERDCGPQCDAEERCGYCAGAHNTRECIARDADPKPAPKCVLCKGQHTAWSNACPRRRRKRARIEQARKTGPIFHYESDESRPAAAGTATGGGVERPSKPLKRGSDLVNSTDTPTPSLSASRSHQYDLRRTIQPSTRAAEDEWQTERRRRRTRSPQKGSQRERSRSPRASQGRSALSERPVNATLGRGNARDQAVPGEKIQTLENFFQLTPSQQ</sequence>
<proteinExistence type="predicted"/>